<evidence type="ECO:0000256" key="1">
    <source>
        <dbReference type="ARBA" id="ARBA00001412"/>
    </source>
</evidence>
<evidence type="ECO:0000259" key="12">
    <source>
        <dbReference type="SMART" id="SM01038"/>
    </source>
</evidence>
<dbReference type="STRING" id="915059.NH26_24005"/>
<comment type="caution">
    <text evidence="13">The sequence shown here is derived from an EMBL/GenBank/DDBJ whole genome shotgun (WGS) entry which is preliminary data.</text>
</comment>
<organism evidence="13 14">
    <name type="scientific">Flammeovirga pacifica</name>
    <dbReference type="NCBI Taxonomy" id="915059"/>
    <lineage>
        <taxon>Bacteria</taxon>
        <taxon>Pseudomonadati</taxon>
        <taxon>Bacteroidota</taxon>
        <taxon>Cytophagia</taxon>
        <taxon>Cytophagales</taxon>
        <taxon>Flammeovirgaceae</taxon>
        <taxon>Flammeovirga</taxon>
    </lineage>
</organism>
<dbReference type="SUPFAM" id="SSF51445">
    <property type="entry name" value="(Trans)glycosidases"/>
    <property type="match status" value="1"/>
</dbReference>
<evidence type="ECO:0000256" key="8">
    <source>
        <dbReference type="ARBA" id="ARBA00023295"/>
    </source>
</evidence>
<dbReference type="EMBL" id="JRYR02000002">
    <property type="protein sequence ID" value="OHX64638.1"/>
    <property type="molecule type" value="Genomic_DNA"/>
</dbReference>
<dbReference type="GO" id="GO:0004565">
    <property type="term" value="F:beta-galactosidase activity"/>
    <property type="evidence" value="ECO:0007669"/>
    <property type="project" value="UniProtKB-EC"/>
</dbReference>
<dbReference type="GO" id="GO:0005990">
    <property type="term" value="P:lactose catabolic process"/>
    <property type="evidence" value="ECO:0007669"/>
    <property type="project" value="TreeGrafter"/>
</dbReference>
<dbReference type="SUPFAM" id="SSF74650">
    <property type="entry name" value="Galactose mutarotase-like"/>
    <property type="match status" value="1"/>
</dbReference>
<evidence type="ECO:0000313" key="14">
    <source>
        <dbReference type="Proteomes" id="UP000179797"/>
    </source>
</evidence>
<sequence>MKSTTLFLLNLLICSLCLGQQNDWENENVTQINKEAPHATLFFDDASDYVQSLNGEWDFAFYDDISKVPANDAPDKWGSIPVPSAWQMQGYGTPLYTNITYPFDLNPPYIKSPEGNAVGYYQKDFEVNETGKEVFIRFESVSSAFYLWINGKQVGYSQDSWSPAEFNITSYLKKGKNTLKMKVIRWSDGSYLEDQDGWRMSGIFRDVFLIERAKVHIKDYYAVTSNVSDKKADLNLEVDIAHFETVNEEYQVKYQLSDGKKKIVEGVQPVSSNGKITFAKTLKSPKLWSNEKPHLYELTISILQKGEVIDQITNKIGVREITISDKSEILLNGHPFLIKGINLVEHDPIHGKHVPKKRFEEIVKRLKQTNINAIRTAHYPATPYLYQLCDQYGIFIIDEANVESHGFGYKPDVTIANQPSWQKSHVERMEAMVHRDKNHPSVIMWSFGNEAGNGINMVAMQKATKQIDTTRPTNYHFATDPWAPDTFGGGFPHVKKKWGRYIDVHELEMVGKKFTERPYLMNEYAHGMGNSMGNLIEYQEVYEKYPSLIGGCIWDFVDQGLTKSIDGKWGHQLENIEEANRQANQPGSNYYYGVGGDFGHDMSTDYNFCMNGIFMTDLSPTPKSIEVKRVFQNIHFKLTGKEVEISNQFLTTDLSEFNFQWHLLENGKEIQQGNLKVKQAPATKAAYLLKNIKTDYSPNNEYVLKISATTKENAFYAESGFEVAYDEVVLQEYAFAKSAFGNQSNVVKTESDQEIVLQASQVKLTFDKTKGQIVSFTNEGNQLIEGQFKLAFYRANIDNDKKIAPQWVVAGLDNMLTKVQSIDYTDGKIVVKKMHKAHMSRFSFYTIETIGIDDNGLLDLALDVKPVYKGEAPKSLPRIGYEIHVPKSMDTTKWYGKGPGSSYKDRFKGMTLGVYAASVDDQFMNYAKPQENGNKSQVRWVKVADATSKSSMCIKGPQPINFSLRRFTTQDLSNAWSTWELKPNNFNVLNIDFEHGGLGNGSCGKDILKKYYTEVKEYHFEISINSNSMLGM</sequence>
<dbReference type="Pfam" id="PF16353">
    <property type="entry name" value="LacZ_4"/>
    <property type="match status" value="1"/>
</dbReference>
<dbReference type="EC" id="3.2.1.23" evidence="5 10"/>
<keyword evidence="8 10" id="KW-0326">Glycosidase</keyword>
<dbReference type="InterPro" id="IPR008979">
    <property type="entry name" value="Galactose-bd-like_sf"/>
</dbReference>
<accession>A0A1S1YUD8</accession>
<dbReference type="InterPro" id="IPR006101">
    <property type="entry name" value="Glyco_hydro_2"/>
</dbReference>
<evidence type="ECO:0000313" key="13">
    <source>
        <dbReference type="EMBL" id="OHX64638.1"/>
    </source>
</evidence>
<dbReference type="Pfam" id="PF00703">
    <property type="entry name" value="Glyco_hydro_2"/>
    <property type="match status" value="1"/>
</dbReference>
<dbReference type="InterPro" id="IPR017853">
    <property type="entry name" value="GH"/>
</dbReference>
<dbReference type="Pfam" id="PF02836">
    <property type="entry name" value="Glyco_hydro_2_C"/>
    <property type="match status" value="1"/>
</dbReference>
<dbReference type="InterPro" id="IPR004199">
    <property type="entry name" value="B-gal_small/dom_5"/>
</dbReference>
<gene>
    <name evidence="13" type="ORF">NH26_24005</name>
</gene>
<dbReference type="SUPFAM" id="SSF49303">
    <property type="entry name" value="beta-Galactosidase/glucuronidase domain"/>
    <property type="match status" value="2"/>
</dbReference>
<evidence type="ECO:0000256" key="3">
    <source>
        <dbReference type="ARBA" id="ARBA00007401"/>
    </source>
</evidence>
<dbReference type="InterPro" id="IPR050347">
    <property type="entry name" value="Bact_Beta-galactosidase"/>
</dbReference>
<dbReference type="GO" id="GO:0009341">
    <property type="term" value="C:beta-galactosidase complex"/>
    <property type="evidence" value="ECO:0007669"/>
    <property type="project" value="InterPro"/>
</dbReference>
<protein>
    <recommendedName>
        <fullName evidence="5 10">Beta-galactosidase</fullName>
        <ecNumber evidence="5 10">3.2.1.23</ecNumber>
    </recommendedName>
    <alternativeName>
        <fullName evidence="9 10">Lactase</fullName>
    </alternativeName>
</protein>
<dbReference type="SMART" id="SM01038">
    <property type="entry name" value="Bgal_small_N"/>
    <property type="match status" value="1"/>
</dbReference>
<keyword evidence="14" id="KW-1185">Reference proteome</keyword>
<dbReference type="PANTHER" id="PTHR46323">
    <property type="entry name" value="BETA-GALACTOSIDASE"/>
    <property type="match status" value="1"/>
</dbReference>
<evidence type="ECO:0000256" key="4">
    <source>
        <dbReference type="ARBA" id="ARBA00011245"/>
    </source>
</evidence>
<feature type="domain" description="Beta galactosidase small chain/" evidence="12">
    <location>
        <begin position="756"/>
        <end position="1025"/>
    </location>
</feature>
<dbReference type="InterPro" id="IPR023232">
    <property type="entry name" value="Glyco_hydro_2_AS"/>
</dbReference>
<dbReference type="Pfam" id="PF02929">
    <property type="entry name" value="Bgal_small_N"/>
    <property type="match status" value="1"/>
</dbReference>
<dbReference type="PROSITE" id="PS00608">
    <property type="entry name" value="GLYCOSYL_HYDROL_F2_2"/>
    <property type="match status" value="1"/>
</dbReference>
<dbReference type="Gene3D" id="2.60.120.260">
    <property type="entry name" value="Galactose-binding domain-like"/>
    <property type="match status" value="1"/>
</dbReference>
<name>A0A1S1YUD8_FLAPC</name>
<dbReference type="InterPro" id="IPR023230">
    <property type="entry name" value="Glyco_hydro_2_CS"/>
</dbReference>
<dbReference type="RefSeq" id="WP_044217227.1">
    <property type="nucleotide sequence ID" value="NZ_JRYR02000002.1"/>
</dbReference>
<dbReference type="AlphaFoldDB" id="A0A1S1YUD8"/>
<evidence type="ECO:0000256" key="10">
    <source>
        <dbReference type="RuleBase" id="RU361154"/>
    </source>
</evidence>
<dbReference type="PANTHER" id="PTHR46323:SF2">
    <property type="entry name" value="BETA-GALACTOSIDASE"/>
    <property type="match status" value="1"/>
</dbReference>
<keyword evidence="11" id="KW-0732">Signal</keyword>
<comment type="cofactor">
    <cofactor evidence="2">
        <name>Ca(2+)</name>
        <dbReference type="ChEBI" id="CHEBI:29108"/>
    </cofactor>
</comment>
<dbReference type="Gene3D" id="3.20.20.80">
    <property type="entry name" value="Glycosidases"/>
    <property type="match status" value="1"/>
</dbReference>
<feature type="signal peptide" evidence="11">
    <location>
        <begin position="1"/>
        <end position="19"/>
    </location>
</feature>
<dbReference type="PRINTS" id="PR00132">
    <property type="entry name" value="GLHYDRLASE2"/>
</dbReference>
<comment type="subunit">
    <text evidence="4">Monomer.</text>
</comment>
<dbReference type="Pfam" id="PF02837">
    <property type="entry name" value="Glyco_hydro_2_N"/>
    <property type="match status" value="1"/>
</dbReference>
<dbReference type="Gene3D" id="2.70.98.10">
    <property type="match status" value="1"/>
</dbReference>
<dbReference type="InterPro" id="IPR006102">
    <property type="entry name" value="Ig-like_GH2"/>
</dbReference>
<reference evidence="13 14" key="1">
    <citation type="journal article" date="2012" name="Int. J. Syst. Evol. Microbiol.">
        <title>Flammeovirga pacifica sp. nov., isolated from deep-sea sediment.</title>
        <authorList>
            <person name="Xu H."/>
            <person name="Fu Y."/>
            <person name="Yang N."/>
            <person name="Ding Z."/>
            <person name="Lai Q."/>
            <person name="Zeng R."/>
        </authorList>
    </citation>
    <scope>NUCLEOTIDE SEQUENCE [LARGE SCALE GENOMIC DNA]</scope>
    <source>
        <strain evidence="14">DSM 24597 / LMG 26175 / WPAGA1</strain>
    </source>
</reference>
<dbReference type="InterPro" id="IPR013783">
    <property type="entry name" value="Ig-like_fold"/>
</dbReference>
<dbReference type="SUPFAM" id="SSF49785">
    <property type="entry name" value="Galactose-binding domain-like"/>
    <property type="match status" value="1"/>
</dbReference>
<dbReference type="OrthoDB" id="9801077at2"/>
<evidence type="ECO:0000256" key="7">
    <source>
        <dbReference type="ARBA" id="ARBA00022837"/>
    </source>
</evidence>
<dbReference type="InterPro" id="IPR032312">
    <property type="entry name" value="LacZ_4"/>
</dbReference>
<dbReference type="InterPro" id="IPR014718">
    <property type="entry name" value="GH-type_carb-bd"/>
</dbReference>
<evidence type="ECO:0000256" key="11">
    <source>
        <dbReference type="SAM" id="SignalP"/>
    </source>
</evidence>
<dbReference type="Gene3D" id="2.60.40.10">
    <property type="entry name" value="Immunoglobulins"/>
    <property type="match status" value="2"/>
</dbReference>
<comment type="similarity">
    <text evidence="3 10">Belongs to the glycosyl hydrolase 2 family.</text>
</comment>
<dbReference type="GO" id="GO:0030246">
    <property type="term" value="F:carbohydrate binding"/>
    <property type="evidence" value="ECO:0007669"/>
    <property type="project" value="InterPro"/>
</dbReference>
<comment type="catalytic activity">
    <reaction evidence="1 10">
        <text>Hydrolysis of terminal non-reducing beta-D-galactose residues in beta-D-galactosides.</text>
        <dbReference type="EC" id="3.2.1.23"/>
    </reaction>
</comment>
<dbReference type="InterPro" id="IPR036156">
    <property type="entry name" value="Beta-gal/glucu_dom_sf"/>
</dbReference>
<proteinExistence type="inferred from homology"/>
<evidence type="ECO:0000256" key="5">
    <source>
        <dbReference type="ARBA" id="ARBA00012756"/>
    </source>
</evidence>
<evidence type="ECO:0000256" key="9">
    <source>
        <dbReference type="ARBA" id="ARBA00032230"/>
    </source>
</evidence>
<keyword evidence="6 10" id="KW-0378">Hydrolase</keyword>
<feature type="chain" id="PRO_5010356188" description="Beta-galactosidase" evidence="11">
    <location>
        <begin position="20"/>
        <end position="1032"/>
    </location>
</feature>
<dbReference type="InterPro" id="IPR006104">
    <property type="entry name" value="Glyco_hydro_2_N"/>
</dbReference>
<dbReference type="PROSITE" id="PS00719">
    <property type="entry name" value="GLYCOSYL_HYDROL_F2_1"/>
    <property type="match status" value="1"/>
</dbReference>
<evidence type="ECO:0000256" key="2">
    <source>
        <dbReference type="ARBA" id="ARBA00001913"/>
    </source>
</evidence>
<keyword evidence="7" id="KW-0106">Calcium</keyword>
<dbReference type="InterPro" id="IPR006103">
    <property type="entry name" value="Glyco_hydro_2_cat"/>
</dbReference>
<dbReference type="Proteomes" id="UP000179797">
    <property type="component" value="Unassembled WGS sequence"/>
</dbReference>
<evidence type="ECO:0000256" key="6">
    <source>
        <dbReference type="ARBA" id="ARBA00022801"/>
    </source>
</evidence>
<dbReference type="InterPro" id="IPR011013">
    <property type="entry name" value="Gal_mutarotase_sf_dom"/>
</dbReference>